<dbReference type="Gene3D" id="2.30.110.10">
    <property type="entry name" value="Electron Transport, Fmn-binding Protein, Chain A"/>
    <property type="match status" value="1"/>
</dbReference>
<keyword evidence="11" id="KW-1185">Reference proteome</keyword>
<evidence type="ECO:0000259" key="9">
    <source>
        <dbReference type="Pfam" id="PF10590"/>
    </source>
</evidence>
<evidence type="ECO:0000256" key="7">
    <source>
        <dbReference type="ARBA" id="ARBA00023002"/>
    </source>
</evidence>
<evidence type="ECO:0000313" key="11">
    <source>
        <dbReference type="Proteomes" id="UP000001357"/>
    </source>
</evidence>
<gene>
    <name evidence="10" type="ORF">MONBRDRAFT_13418</name>
</gene>
<evidence type="ECO:0000256" key="4">
    <source>
        <dbReference type="ARBA" id="ARBA00012801"/>
    </source>
</evidence>
<reference evidence="10 11" key="1">
    <citation type="journal article" date="2008" name="Nature">
        <title>The genome of the choanoflagellate Monosiga brevicollis and the origin of metazoans.</title>
        <authorList>
            <consortium name="JGI Sequencing"/>
            <person name="King N."/>
            <person name="Westbrook M.J."/>
            <person name="Young S.L."/>
            <person name="Kuo A."/>
            <person name="Abedin M."/>
            <person name="Chapman J."/>
            <person name="Fairclough S."/>
            <person name="Hellsten U."/>
            <person name="Isogai Y."/>
            <person name="Letunic I."/>
            <person name="Marr M."/>
            <person name="Pincus D."/>
            <person name="Putnam N."/>
            <person name="Rokas A."/>
            <person name="Wright K.J."/>
            <person name="Zuzow R."/>
            <person name="Dirks W."/>
            <person name="Good M."/>
            <person name="Goodstein D."/>
            <person name="Lemons D."/>
            <person name="Li W."/>
            <person name="Lyons J.B."/>
            <person name="Morris A."/>
            <person name="Nichols S."/>
            <person name="Richter D.J."/>
            <person name="Salamov A."/>
            <person name="Bork P."/>
            <person name="Lim W.A."/>
            <person name="Manning G."/>
            <person name="Miller W.T."/>
            <person name="McGinnis W."/>
            <person name="Shapiro H."/>
            <person name="Tjian R."/>
            <person name="Grigoriev I.V."/>
            <person name="Rokhsar D."/>
        </authorList>
    </citation>
    <scope>NUCLEOTIDE SEQUENCE [LARGE SCALE GENOMIC DNA]</scope>
    <source>
        <strain evidence="11">MX1 / ATCC 50154</strain>
    </source>
</reference>
<keyword evidence="6" id="KW-0288">FMN</keyword>
<dbReference type="Pfam" id="PF01243">
    <property type="entry name" value="PNPOx_N"/>
    <property type="match status" value="1"/>
</dbReference>
<dbReference type="Pfam" id="PF10590">
    <property type="entry name" value="PNP_phzG_C"/>
    <property type="match status" value="1"/>
</dbReference>
<feature type="domain" description="Pyridoxine 5'-phosphate oxidase dimerisation C-terminal" evidence="9">
    <location>
        <begin position="163"/>
        <end position="204"/>
    </location>
</feature>
<dbReference type="EC" id="1.4.3.5" evidence="4"/>
<evidence type="ECO:0000256" key="6">
    <source>
        <dbReference type="ARBA" id="ARBA00022643"/>
    </source>
</evidence>
<dbReference type="eggNOG" id="KOG2586">
    <property type="taxonomic scope" value="Eukaryota"/>
</dbReference>
<sequence>MRKDYNTRPFKTEEAAEDPLRQFDTWFNAALTAGQDEPNAMTLATVDSNGWPNARMVLLKGYDGARFRFFTNYKSQKAAELEDGKAALVFWWPTCHRQVRVRGRVERLPAKESDEYFNSRPRGSKIAAICSKQGQPLKDRESFERKVEELDRSQDDVERPDYWGGFAVIPEQYEFWQGQSSRLHYRLTYHQDSEGAWSQEILYP</sequence>
<dbReference type="KEGG" id="mbr:MONBRDRAFT_13418"/>
<dbReference type="RefSeq" id="XP_001742683.1">
    <property type="nucleotide sequence ID" value="XM_001742631.1"/>
</dbReference>
<evidence type="ECO:0000313" key="10">
    <source>
        <dbReference type="EMBL" id="EDQ92921.1"/>
    </source>
</evidence>
<dbReference type="GO" id="GO:0010181">
    <property type="term" value="F:FMN binding"/>
    <property type="evidence" value="ECO:0007669"/>
    <property type="project" value="InterPro"/>
</dbReference>
<evidence type="ECO:0000256" key="5">
    <source>
        <dbReference type="ARBA" id="ARBA00022630"/>
    </source>
</evidence>
<dbReference type="Proteomes" id="UP000001357">
    <property type="component" value="Unassembled WGS sequence"/>
</dbReference>
<dbReference type="InterPro" id="IPR012349">
    <property type="entry name" value="Split_barrel_FMN-bd"/>
</dbReference>
<name>A9UPS4_MONBE</name>
<dbReference type="GO" id="GO:0008615">
    <property type="term" value="P:pyridoxine biosynthetic process"/>
    <property type="evidence" value="ECO:0007669"/>
    <property type="project" value="InterPro"/>
</dbReference>
<keyword evidence="5" id="KW-0285">Flavoprotein</keyword>
<dbReference type="InterPro" id="IPR019576">
    <property type="entry name" value="Pyridoxamine_oxidase_dimer_C"/>
</dbReference>
<dbReference type="InParanoid" id="A9UPS4"/>
<accession>A9UPS4</accession>
<dbReference type="NCBIfam" id="NF004231">
    <property type="entry name" value="PRK05679.1"/>
    <property type="match status" value="1"/>
</dbReference>
<dbReference type="UniPathway" id="UPA01068">
    <property type="reaction ID" value="UER00304"/>
</dbReference>
<dbReference type="FunCoup" id="A9UPS4">
    <property type="interactions" value="601"/>
</dbReference>
<dbReference type="GeneID" id="5887663"/>
<dbReference type="AlphaFoldDB" id="A9UPS4"/>
<protein>
    <recommendedName>
        <fullName evidence="4">pyridoxal 5'-phosphate synthase</fullName>
        <ecNumber evidence="4">1.4.3.5</ecNumber>
    </recommendedName>
</protein>
<feature type="domain" description="Pyridoxamine 5'-phosphate oxidase N-terminal" evidence="8">
    <location>
        <begin position="35"/>
        <end position="150"/>
    </location>
</feature>
<dbReference type="STRING" id="81824.A9UPS4"/>
<dbReference type="OMA" id="AYFRTRP"/>
<dbReference type="NCBIfam" id="TIGR00558">
    <property type="entry name" value="pdxH"/>
    <property type="match status" value="1"/>
</dbReference>
<comment type="pathway">
    <text evidence="3">Cofactor metabolism; pyridoxal 5'-phosphate salvage; pyridoxal 5'-phosphate from pyridoxine 5'-phosphate: step 1/1.</text>
</comment>
<dbReference type="PANTHER" id="PTHR10851">
    <property type="entry name" value="PYRIDOXINE-5-PHOSPHATE OXIDASE"/>
    <property type="match status" value="1"/>
</dbReference>
<comment type="cofactor">
    <cofactor evidence="1">
        <name>FMN</name>
        <dbReference type="ChEBI" id="CHEBI:58210"/>
    </cofactor>
</comment>
<evidence type="ECO:0000256" key="3">
    <source>
        <dbReference type="ARBA" id="ARBA00005037"/>
    </source>
</evidence>
<dbReference type="SUPFAM" id="SSF50475">
    <property type="entry name" value="FMN-binding split barrel"/>
    <property type="match status" value="1"/>
</dbReference>
<comment type="pathway">
    <text evidence="2">Cofactor metabolism; pyridoxal 5'-phosphate salvage; pyridoxal 5'-phosphate from pyridoxamine 5'-phosphate: step 1/1.</text>
</comment>
<evidence type="ECO:0000256" key="1">
    <source>
        <dbReference type="ARBA" id="ARBA00001917"/>
    </source>
</evidence>
<evidence type="ECO:0000256" key="2">
    <source>
        <dbReference type="ARBA" id="ARBA00004738"/>
    </source>
</evidence>
<keyword evidence="7" id="KW-0560">Oxidoreductase</keyword>
<dbReference type="InterPro" id="IPR011576">
    <property type="entry name" value="Pyridox_Oxase_N"/>
</dbReference>
<dbReference type="PANTHER" id="PTHR10851:SF0">
    <property type="entry name" value="PYRIDOXINE-5'-PHOSPHATE OXIDASE"/>
    <property type="match status" value="1"/>
</dbReference>
<evidence type="ECO:0000259" key="8">
    <source>
        <dbReference type="Pfam" id="PF01243"/>
    </source>
</evidence>
<dbReference type="GO" id="GO:0004733">
    <property type="term" value="F:pyridoxamine phosphate oxidase activity"/>
    <property type="evidence" value="ECO:0007669"/>
    <property type="project" value="UniProtKB-EC"/>
</dbReference>
<proteinExistence type="inferred from homology"/>
<dbReference type="HAMAP" id="MF_01629">
    <property type="entry name" value="PdxH"/>
    <property type="match status" value="1"/>
</dbReference>
<dbReference type="PIRSF" id="PIRSF000190">
    <property type="entry name" value="Pyd_amn-ph_oxd"/>
    <property type="match status" value="1"/>
</dbReference>
<dbReference type="InterPro" id="IPR000659">
    <property type="entry name" value="Pyridox_Oxase"/>
</dbReference>
<organism evidence="10 11">
    <name type="scientific">Monosiga brevicollis</name>
    <name type="common">Choanoflagellate</name>
    <dbReference type="NCBI Taxonomy" id="81824"/>
    <lineage>
        <taxon>Eukaryota</taxon>
        <taxon>Choanoflagellata</taxon>
        <taxon>Craspedida</taxon>
        <taxon>Salpingoecidae</taxon>
        <taxon>Monosiga</taxon>
    </lineage>
</organism>
<dbReference type="EMBL" id="CH991543">
    <property type="protein sequence ID" value="EDQ92921.1"/>
    <property type="molecule type" value="Genomic_DNA"/>
</dbReference>